<feature type="region of interest" description="Disordered" evidence="5">
    <location>
        <begin position="399"/>
        <end position="426"/>
    </location>
</feature>
<evidence type="ECO:0000256" key="2">
    <source>
        <dbReference type="ARBA" id="ARBA00022448"/>
    </source>
</evidence>
<feature type="coiled-coil region" evidence="4">
    <location>
        <begin position="3173"/>
        <end position="3210"/>
    </location>
</feature>
<evidence type="ECO:0000313" key="7">
    <source>
        <dbReference type="EMBL" id="KAK2958510.1"/>
    </source>
</evidence>
<dbReference type="EMBL" id="JARBJD010000037">
    <property type="protein sequence ID" value="KAK2958510.1"/>
    <property type="molecule type" value="Genomic_DNA"/>
</dbReference>
<dbReference type="Gene3D" id="1.10.287.3240">
    <property type="match status" value="1"/>
</dbReference>
<reference evidence="7 8" key="1">
    <citation type="journal article" date="2022" name="bioRxiv">
        <title>Genomics of Preaxostyla Flagellates Illuminates Evolutionary Transitions and the Path Towards Mitochondrial Loss.</title>
        <authorList>
            <person name="Novak L.V.F."/>
            <person name="Treitli S.C."/>
            <person name="Pyrih J."/>
            <person name="Halakuc P."/>
            <person name="Pipaliya S.V."/>
            <person name="Vacek V."/>
            <person name="Brzon O."/>
            <person name="Soukal P."/>
            <person name="Eme L."/>
            <person name="Dacks J.B."/>
            <person name="Karnkowska A."/>
            <person name="Elias M."/>
            <person name="Hampl V."/>
        </authorList>
    </citation>
    <scope>NUCLEOTIDE SEQUENCE [LARGE SCALE GENOMIC DNA]</scope>
    <source>
        <strain evidence="7">NAU3</strain>
        <tissue evidence="7">Gut</tissue>
    </source>
</reference>
<feature type="compositionally biased region" description="Polar residues" evidence="5">
    <location>
        <begin position="3273"/>
        <end position="3292"/>
    </location>
</feature>
<feature type="compositionally biased region" description="Polar residues" evidence="5">
    <location>
        <begin position="3415"/>
        <end position="3427"/>
    </location>
</feature>
<evidence type="ECO:0000256" key="1">
    <source>
        <dbReference type="ARBA" id="ARBA00005850"/>
    </source>
</evidence>
<feature type="compositionally biased region" description="Low complexity" evidence="5">
    <location>
        <begin position="701"/>
        <end position="714"/>
    </location>
</feature>
<evidence type="ECO:0000256" key="5">
    <source>
        <dbReference type="SAM" id="MobiDB-lite"/>
    </source>
</evidence>
<feature type="compositionally biased region" description="Polar residues" evidence="5">
    <location>
        <begin position="3303"/>
        <end position="3321"/>
    </location>
</feature>
<keyword evidence="3" id="KW-0406">Ion transport</keyword>
<sequence length="3743" mass="419723">MLDPDIEKAKLSHERYPDSIAYSDWKNKTYSIEQRNLEFRLEELTNKCLSLIKEQANQAETQGKISNIPPVVLPDLKRFRGDREYCLRALSQVSFPKPPLIQTDLFDEEIEAAKIPHISLNNIHSLLIQYFQSRKYQLIQRKCNYLSRWSRFCAPNSNTRSTFPSFSLRLERFDTEYEDTLLRLERLEGGLSRRYYHPIQPPSSLLEHNTAQKGRRFDLKGATQANKGKDMIAEPTSDVWLGSRTLCDLGDSFVGLIQPDDLRICLRETVFSAHVSKRLNLFLSELRLLSFSHRIQIARRSISILNQPKQLSRNSPAGNTIPLLVSDQHTLDVILFQLGHYFGIANAPSDVVQSEGFTFKSARFFTDYMAKHKKKSDTPLYSQCSLFDPLSSALPIQETTTDADDEEGFSEGSVPNRGQIDQKSRAGHASNYGLDYTFVKASPWAPYSAKPVVAEWQEEQEEKLGREAIDGLLMVEMEVLKTTEIDVLLSRSRTLATTHTQRIQTSQQTAGNDDETRFGQTPTVGRSIEENLNLLEKQNLMTDTASQAMVHSLNGISDLIDSSRDKQPLNKGASQKQSLPKRKLIALYLLKHVRCVELRQRLLEHLNYFVSIQRKLTLDALGFPWESESKNVKSSKPKNPVDEFDFDENTENEETPLIQTPLYLTKDNTKVLPTSAAFSLFTIPEPTAFGFNRSTFGSNEQSSHTTSTSSSSQHKLPRTFEVCPHLTIYQMRQLKGLTHRDDEWIIGDDDTITIKDSHGVSIVYEMTMSMLEHLESELLRIASHYLSASIAQRVEEATMRMELLSDSARETGEIEQLSQHMKDQILGEATSQYDRQTLLADILECEALYQRSKRKLIDLYIEAYENTVDPTEMRELNRVITCLLALRPRLDLTGHSFVDSYASEIICLELQYNLMHAIMSRMVNEERSMVRQVSSAFTNLSVNNTLGLPHPLLDVATLPEITLVPRGHLFMPFEFVSSLSQIRYVSVVMDSVLKELIAVHRPTSQVGVSALHCALLQQAILSWIEMEKLDEQETLFQASLTPMSQATLGGDDPGLEPPEEGLKTREEIEDGLFASELFENPVSMCSAVDEFLQTLEEASDQTQKQTTTIDSETLAKVEELGLGDGGETPSQLVNAPDQFESHPTEKQAVTKAARDPYLQLLKTKLASIFGEDEFLTGTQTSPQTVLSTEIFESDTILTQGALASIVAYTQTLEAVRLRQEMILEHHQVEVLFGIYRDQAESVGLRVRRFELAPFKFNEATGEISIHGPSQEGLKISEDGLVTKGDETDQEGEEPEKLAQTNTPEEEKQDDPENRTFTPVKVCFAMAEFDQHLIDFNFHTSTGIFKVIGEAGLNELRKSYSLELMQKNLLFVVVRYNQLSIDKYLRELKYLERTIASITLHEGARPLSDKDTVFMTSVEGQEETQLELSSDASPELIMFNDLKRKALRRWKKEALRDVASHFVPLNARKISLRELRMKGYSERSVNILKREKKGEISKKLYRLKLDMIDGYCSDMTKDVTIYSLRIQHAQVLSEIRDDLRRSPNTSPFIVSNMNNTTASINELVSTLNKYALNPEEMKKDLVTVKKKEGKAQVSTPFENLITTGTLMNLWYVPDEQELMNVSEDVAGLVNMRVAVGLLIVLQDLHSYAAALFCIANPDFIEKQNNQRDRQEKMDKRARLAKEMKIELKTKEEAPQKKEQPPPSELDTIKLQMEGLPFAGDPFLVFSYLTDVRTRYDLFFRILYSSLEEAFLSKQNQAFAGYLRRQILRFSRIFNPPAVFKSPLVNQFSQNEFTQHFFSQAITRPQKTRGVIAKNEVFSGPYGQMLSRQYPTMFGPNGAFIEDDGLARAMISPGNGDEALRKENLYQPNDIVINGAAHVLPSPYAEAFERLRAERLQLQEKQSSRQTSRPVTGSNSKSKARLKKVETKASTEDDVEVGTMRRVLKDMVSSQQRQIQHLLRSGAVHNPSAALSIASIANGLKKGGDSIIDKNIEHLSTFLPTPTCPPFLSPEYQVHVATCPPWGTPVTDSGSVAMNSNMQSGGGMTEMLSLNSGGSDGLVLVGRGALGSGGIGRCGVNVWGYSINTSEMVGEGGGGVFLSIIPIASLNPQTKPSSAEEAALLEQKTSTKNTVTMATGTNSFPILSAIRHAAVNGQTEWEYAGITFSTAGSSGTSQKRADFMAEDEEWYGPYGRFTGGPYSLLTVGLAGQLNESLGLTSYHALNAPLYSKFNKSHVVPNNPFPKTLTLLPSFISTSALPKHFAIGVPDVTFTTQVKTLPDARVLDKIKRRIGIVSPHLAFSNVKVVAKKTKEETEGDEENPETPDDSLANVGALGIAYRRILASVATKKNRHQVNDDEDGYGMALGGSFDDGGIHHAYFGGDSLGTFPSAHVGQERSLVRSNQMQFHPFMTDAIVDTSAVIITSKQASDTKQSGITMPSTLISSQILTQTSPSTSSPIELAPSPTVSPSNIPPFLYSSLPSSSRLSTLYSFFSGIPKADKKTVLQECLMLDISISSALDEAGLMKFVSGAGSGLASSTAALEMLHVSIQYFVDYLALIQLKRVFLCRILGINDIRTNDTYAIAQKVYSEIVLTPLAMQWFSQQAMKAVGIDAKPTATKSPTSTTNRDKEENVTTKPNALVSTTPNYVSYTQIPLPLRSKSGIELKLSSSVDLRPEGVSQREWMLMQLSFLRKELDKLLLRDAISLVELNYQILTSEIEEEAHRAEVEARRIAPNTQLQLEQLKTGNSLILLDLNPETIKSASQWIERELTSAEVAQISQGDNSKPLVVRLPSGNQLLVNRLQDEVSWNEKTKTLGNTLGLLSKRGVNVTTDNDTTGILFTKALYHQAVGELAQRISVYGEERNRQNHVSTQLIAEALQQRLNASQRRERLLLREQTVHGQMIRRRVQAEVSEKASNFVFEIERLRTIVGKMQRAMDLQEDTIRLKVNEEYETLVTGLRAQLMEAEGNFRKYKGEMQNNVVLSLHKLTSENLQKIDEAQTTAPATNVPAVTAGYPGFAPGSASTTIRERTTNTFSQIKSRYGGRDQTRDVISLRQQKADLEKQIASLDTESKVSQYEMKRLLLAKVNDLQSQLEDLQEQHFDDVQERDGQIRMLELRLEQTSSKLDDTISKLETIEVEYDQQAKNKVALMQWKAHNSRVIKQLQEQLAKYKRWNNIDIDKLFIDLERKENELQLAEAAEEKAQRNMEQMDELHRREYKRLQRVAQNEKTMKENAFNKLDELRRWMETTGYTPPDFMNDDLEIVDEDTAAGGASPTRGARTTSRNATTRPGSRTTHSRVGSAGGDVNYRSFSATNTQDDITSVQVSPMGTYKQARESPSLRRPHSVRGDSFSDEGAQASFSEDVMFWKRQFEQMKERNGLLEKENSALRRQMDVDDKVDDGAISDRPIPSSVKRQERYSERSTSSGQATDTPSTIVSHAITPKTHTQIVPTQAPPPPVSHQRALTPVQKSKLMIGQRPGVFSTTSTSKRAAPLSLPRIKCHQGSSKLESSLETIIATRMVLQQLKGKLVAAQKGHDLLKRKSDALSVKFRDILSRIIDVKTQVVQYVEESMFATTQVKYAAGDQIKYSVMESVNSETNTLTTMRMENIAGVLLPVFDLHTEGHNTQEYTGLAKGGERVAECREVNFRLLEALTRLASLQTAFSALDEVIKVTNRRVNALEYVVIPQVEENIHYVESEMSEMEREEFFRLKKVQKSKKVKSAAADEARAMSKLEAANDNLVQDDEDDIVV</sequence>
<evidence type="ECO:0000259" key="6">
    <source>
        <dbReference type="Pfam" id="PF15082"/>
    </source>
</evidence>
<keyword evidence="8" id="KW-1185">Reference proteome</keyword>
<name>A0ABQ9Y435_9EUKA</name>
<feature type="region of interest" description="Disordered" evidence="5">
    <location>
        <begin position="1897"/>
        <end position="1931"/>
    </location>
</feature>
<keyword evidence="4" id="KW-0175">Coiled coil</keyword>
<dbReference type="InterPro" id="IPR029376">
    <property type="entry name" value="DUF4549"/>
</dbReference>
<dbReference type="NCBIfam" id="TIGR00309">
    <property type="entry name" value="V_ATPase_subD"/>
    <property type="match status" value="1"/>
</dbReference>
<dbReference type="InterPro" id="IPR040401">
    <property type="entry name" value="CCDC162"/>
</dbReference>
<feature type="region of interest" description="Disordered" evidence="5">
    <location>
        <begin position="3387"/>
        <end position="3427"/>
    </location>
</feature>
<feature type="coiled-coil region" evidence="4">
    <location>
        <begin position="3045"/>
        <end position="3133"/>
    </location>
</feature>
<evidence type="ECO:0000256" key="4">
    <source>
        <dbReference type="SAM" id="Coils"/>
    </source>
</evidence>
<feature type="compositionally biased region" description="Polar residues" evidence="5">
    <location>
        <begin position="1897"/>
        <end position="1915"/>
    </location>
</feature>
<gene>
    <name evidence="7" type="ORF">BLNAU_6544</name>
</gene>
<dbReference type="PANTHER" id="PTHR33331:SF13">
    <property type="entry name" value="COILED-COIL DOMAIN CONTAINING 162"/>
    <property type="match status" value="1"/>
</dbReference>
<dbReference type="PANTHER" id="PTHR33331">
    <property type="entry name" value="COILED-COIL DOMAIN-CONTAINING PROTEIN 162"/>
    <property type="match status" value="1"/>
</dbReference>
<dbReference type="InterPro" id="IPR002699">
    <property type="entry name" value="V_ATPase_D"/>
</dbReference>
<feature type="region of interest" description="Disordered" evidence="5">
    <location>
        <begin position="496"/>
        <end position="521"/>
    </location>
</feature>
<evidence type="ECO:0000256" key="3">
    <source>
        <dbReference type="ARBA" id="ARBA00023065"/>
    </source>
</evidence>
<dbReference type="Pfam" id="PF15082">
    <property type="entry name" value="DUF4549"/>
    <property type="match status" value="1"/>
</dbReference>
<dbReference type="Proteomes" id="UP001281761">
    <property type="component" value="Unassembled WGS sequence"/>
</dbReference>
<proteinExistence type="inferred from homology"/>
<protein>
    <submittedName>
        <fullName evidence="7">V-type proton ATPase subunit D</fullName>
    </submittedName>
</protein>
<feature type="compositionally biased region" description="Low complexity" evidence="5">
    <location>
        <begin position="2610"/>
        <end position="2620"/>
    </location>
</feature>
<feature type="region of interest" description="Disordered" evidence="5">
    <location>
        <begin position="2610"/>
        <end position="2629"/>
    </location>
</feature>
<feature type="region of interest" description="Disordered" evidence="5">
    <location>
        <begin position="692"/>
        <end position="716"/>
    </location>
</feature>
<organism evidence="7 8">
    <name type="scientific">Blattamonas nauphoetae</name>
    <dbReference type="NCBI Taxonomy" id="2049346"/>
    <lineage>
        <taxon>Eukaryota</taxon>
        <taxon>Metamonada</taxon>
        <taxon>Preaxostyla</taxon>
        <taxon>Oxymonadida</taxon>
        <taxon>Blattamonas</taxon>
    </lineage>
</organism>
<dbReference type="Pfam" id="PF01813">
    <property type="entry name" value="ATP-synt_D"/>
    <property type="match status" value="1"/>
</dbReference>
<feature type="region of interest" description="Disordered" evidence="5">
    <location>
        <begin position="3262"/>
        <end position="3349"/>
    </location>
</feature>
<accession>A0ABQ9Y435</accession>
<evidence type="ECO:0000313" key="8">
    <source>
        <dbReference type="Proteomes" id="UP001281761"/>
    </source>
</evidence>
<feature type="compositionally biased region" description="Polar residues" evidence="5">
    <location>
        <begin position="496"/>
        <end position="511"/>
    </location>
</feature>
<feature type="domain" description="DUF4549" evidence="6">
    <location>
        <begin position="58"/>
        <end position="165"/>
    </location>
</feature>
<feature type="region of interest" description="Disordered" evidence="5">
    <location>
        <begin position="1283"/>
        <end position="1313"/>
    </location>
</feature>
<comment type="caution">
    <text evidence="7">The sequence shown here is derived from an EMBL/GenBank/DDBJ whole genome shotgun (WGS) entry which is preliminary data.</text>
</comment>
<feature type="coiled-coil region" evidence="4">
    <location>
        <begin position="27"/>
        <end position="54"/>
    </location>
</feature>
<comment type="similarity">
    <text evidence="1">Belongs to the V-ATPase D subunit family.</text>
</comment>
<keyword evidence="2" id="KW-0813">Transport</keyword>